<organism evidence="2 3">
    <name type="scientific">Treponema succinifaciens (strain ATCC 33096 / DSM 2489 / 6091)</name>
    <dbReference type="NCBI Taxonomy" id="869209"/>
    <lineage>
        <taxon>Bacteria</taxon>
        <taxon>Pseudomonadati</taxon>
        <taxon>Spirochaetota</taxon>
        <taxon>Spirochaetia</taxon>
        <taxon>Spirochaetales</taxon>
        <taxon>Treponemataceae</taxon>
        <taxon>Treponema</taxon>
    </lineage>
</organism>
<gene>
    <name evidence="2" type="ordered locus">Tresu_1719</name>
</gene>
<feature type="chain" id="PRO_5003287414" description="Lipoprotein" evidence="1">
    <location>
        <begin position="20"/>
        <end position="127"/>
    </location>
</feature>
<dbReference type="Proteomes" id="UP000006852">
    <property type="component" value="Chromosome"/>
</dbReference>
<protein>
    <recommendedName>
        <fullName evidence="4">Lipoprotein</fullName>
    </recommendedName>
</protein>
<dbReference type="GeneID" id="302998866"/>
<dbReference type="HOGENOM" id="CLU_1969565_0_0_12"/>
<feature type="signal peptide" evidence="1">
    <location>
        <begin position="1"/>
        <end position="19"/>
    </location>
</feature>
<evidence type="ECO:0008006" key="4">
    <source>
        <dbReference type="Google" id="ProtNLM"/>
    </source>
</evidence>
<keyword evidence="3" id="KW-1185">Reference proteome</keyword>
<name>F2NT20_TRES6</name>
<proteinExistence type="predicted"/>
<dbReference type="EMBL" id="CP002631">
    <property type="protein sequence ID" value="AEB14611.1"/>
    <property type="molecule type" value="Genomic_DNA"/>
</dbReference>
<dbReference type="RefSeq" id="WP_013701892.1">
    <property type="nucleotide sequence ID" value="NC_015385.1"/>
</dbReference>
<keyword evidence="1" id="KW-0732">Signal</keyword>
<dbReference type="KEGG" id="tsu:Tresu_1719"/>
<dbReference type="AlphaFoldDB" id="F2NT20"/>
<sequence>MKSTSLTFLVFIISMPFFSCDSVPVQYGNYDNVKVLKATDWDSRYIIKTDSDEYIAWNVRNCLYKSQDYLKRNTVSFRKGNTEITIVQVDEPTDMKSVTAVCSTATRITIYSTILDVKEILSKEDSE</sequence>
<accession>F2NT20</accession>
<dbReference type="STRING" id="869209.Tresu_1719"/>
<reference evidence="3" key="2">
    <citation type="submission" date="2011-04" db="EMBL/GenBank/DDBJ databases">
        <title>The complete genome of chromosome of Treponema succinifaciens DSM 2489.</title>
        <authorList>
            <person name="Lucas S."/>
            <person name="Copeland A."/>
            <person name="Lapidus A."/>
            <person name="Bruce D."/>
            <person name="Goodwin L."/>
            <person name="Pitluck S."/>
            <person name="Peters L."/>
            <person name="Kyrpides N."/>
            <person name="Mavromatis K."/>
            <person name="Ivanova N."/>
            <person name="Ovchinnikova G."/>
            <person name="Teshima H."/>
            <person name="Detter J.C."/>
            <person name="Tapia R."/>
            <person name="Han C."/>
            <person name="Land M."/>
            <person name="Hauser L."/>
            <person name="Markowitz V."/>
            <person name="Cheng J.-F."/>
            <person name="Hugenholtz P."/>
            <person name="Woyke T."/>
            <person name="Wu D."/>
            <person name="Gronow S."/>
            <person name="Wellnitz S."/>
            <person name="Brambilla E."/>
            <person name="Klenk H.-P."/>
            <person name="Eisen J.A."/>
        </authorList>
    </citation>
    <scope>NUCLEOTIDE SEQUENCE [LARGE SCALE GENOMIC DNA]</scope>
    <source>
        <strain evidence="3">ATCC 33096 / DSM 2489 / 6091</strain>
    </source>
</reference>
<reference evidence="2 3" key="1">
    <citation type="journal article" date="2011" name="Stand. Genomic Sci.">
        <title>Complete genome sequence of Treponema succinifaciens type strain (6091).</title>
        <authorList>
            <person name="Han C."/>
            <person name="Gronow S."/>
            <person name="Teshima H."/>
            <person name="Lapidus A."/>
            <person name="Nolan M."/>
            <person name="Lucas S."/>
            <person name="Hammon N."/>
            <person name="Deshpande S."/>
            <person name="Cheng J.F."/>
            <person name="Zeytun A."/>
            <person name="Tapia R."/>
            <person name="Goodwin L."/>
            <person name="Pitluck S."/>
            <person name="Liolios K."/>
            <person name="Pagani I."/>
            <person name="Ivanova N."/>
            <person name="Mavromatis K."/>
            <person name="Mikhailova N."/>
            <person name="Huntemann M."/>
            <person name="Pati A."/>
            <person name="Chen A."/>
            <person name="Palaniappan K."/>
            <person name="Land M."/>
            <person name="Hauser L."/>
            <person name="Brambilla E.M."/>
            <person name="Rohde M."/>
            <person name="Goker M."/>
            <person name="Woyke T."/>
            <person name="Bristow J."/>
            <person name="Eisen J.A."/>
            <person name="Markowitz V."/>
            <person name="Hugenholtz P."/>
            <person name="Kyrpides N.C."/>
            <person name="Klenk H.P."/>
            <person name="Detter J.C."/>
        </authorList>
    </citation>
    <scope>NUCLEOTIDE SEQUENCE [LARGE SCALE GENOMIC DNA]</scope>
    <source>
        <strain evidence="3">ATCC 33096 / DSM 2489 / 6091</strain>
    </source>
</reference>
<evidence type="ECO:0000256" key="1">
    <source>
        <dbReference type="SAM" id="SignalP"/>
    </source>
</evidence>
<evidence type="ECO:0000313" key="3">
    <source>
        <dbReference type="Proteomes" id="UP000006852"/>
    </source>
</evidence>
<evidence type="ECO:0000313" key="2">
    <source>
        <dbReference type="EMBL" id="AEB14611.1"/>
    </source>
</evidence>